<dbReference type="SUPFAM" id="SSF141868">
    <property type="entry name" value="EAL domain-like"/>
    <property type="match status" value="1"/>
</dbReference>
<dbReference type="CDD" id="cd01948">
    <property type="entry name" value="EAL"/>
    <property type="match status" value="1"/>
</dbReference>
<feature type="region of interest" description="Disordered" evidence="1">
    <location>
        <begin position="1"/>
        <end position="42"/>
    </location>
</feature>
<dbReference type="InterPro" id="IPR050706">
    <property type="entry name" value="Cyclic-di-GMP_PDE-like"/>
</dbReference>
<accession>A0A086ZQK3</accession>
<organism evidence="5 6">
    <name type="scientific">Bifidobacterium boum</name>
    <dbReference type="NCBI Taxonomy" id="78343"/>
    <lineage>
        <taxon>Bacteria</taxon>
        <taxon>Bacillati</taxon>
        <taxon>Actinomycetota</taxon>
        <taxon>Actinomycetes</taxon>
        <taxon>Bifidobacteriales</taxon>
        <taxon>Bifidobacteriaceae</taxon>
        <taxon>Bifidobacterium</taxon>
    </lineage>
</organism>
<feature type="transmembrane region" description="Helical" evidence="2">
    <location>
        <begin position="199"/>
        <end position="225"/>
    </location>
</feature>
<dbReference type="CDD" id="cd01949">
    <property type="entry name" value="GGDEF"/>
    <property type="match status" value="1"/>
</dbReference>
<dbReference type="Gene3D" id="3.30.70.270">
    <property type="match status" value="1"/>
</dbReference>
<dbReference type="InterPro" id="IPR029787">
    <property type="entry name" value="Nucleotide_cyclase"/>
</dbReference>
<keyword evidence="2" id="KW-1133">Transmembrane helix</keyword>
<dbReference type="PROSITE" id="PS50887">
    <property type="entry name" value="GGDEF"/>
    <property type="match status" value="1"/>
</dbReference>
<sequence length="860" mass="94201">MAATQREQQDTESSDSAAQRGGSRQRRTATVASGSGATPDTTPLAPTRTTILAAVCLAILAALFAYYFPGLSGYARQDTFSAILEAASFIICMAYSTELTSIAVASRHTAIPLLTIMLIIPGEFNHVFSLLILVTLICSAISANSLAIGSIRACTALAPIPLILQILGSQPQHLHRIFHLSIPRADTLQYLLAEWLGPLVAVTMAVLLVRLICDLALFLFCGVPVRASLREYSITRIAVLAVTDFIAIVVTIWLPAVMEFSNTRTSDNAILLLFAVSLDVYALILMSFYAIRRIMRSENSLRCLAAIGDCLPLPNDRQQDVIADVITRSLPNIRCFIMPAGQVETRPWHSYRQSQHIDNQGRQYVIVFERSMLNRPFLPADAEVLASAASILNEELRVHHEVNTLRSESETDPLTGAYTYQSFIAYLRSLQTESADNRVAVIYLDIDQLRRINERYGRLIGNTVLRATADRIRSIIPENTSVSRISGNEFAVVVNGYESQESVENLADRLRSATSLPIQTDGGAISVASTISMSFASAGERLTPLLSDAGLQDYAGIDSQDGTDTIKQAGKNPLTVSDILKSAIKSNHVSLLYQPLFSLRHRTMSALTMIPLIADDTGRRLDPDFIVSEARRLNLGCELTLDMLAIGVHDLLEFRKITPQLHVITLTLNGSELGDSRFYEHLEMLNARHPDITICLEFGETALNTAKDEFDNELEELTSMSNVDIAIARAGTTYSEISAIANIPLNTIKFDPTMISDYRNPRVVKLVKRAIQIAEDDGIHLVFDGVNTPEQTALLNDIGAHNAQGNMYASAMTASEIRMRLETMGLALGTPEPMPVGTPARHTPANATGVEALSKPEFDR</sequence>
<dbReference type="SMART" id="SM00267">
    <property type="entry name" value="GGDEF"/>
    <property type="match status" value="1"/>
</dbReference>
<feature type="domain" description="GGDEF" evidence="4">
    <location>
        <begin position="437"/>
        <end position="571"/>
    </location>
</feature>
<dbReference type="NCBIfam" id="TIGR00254">
    <property type="entry name" value="GGDEF"/>
    <property type="match status" value="1"/>
</dbReference>
<comment type="caution">
    <text evidence="5">The sequence shown here is derived from an EMBL/GenBank/DDBJ whole genome shotgun (WGS) entry which is preliminary data.</text>
</comment>
<dbReference type="EMBL" id="JGYQ01000006">
    <property type="protein sequence ID" value="KFI48803.1"/>
    <property type="molecule type" value="Genomic_DNA"/>
</dbReference>
<dbReference type="PANTHER" id="PTHR33121:SF70">
    <property type="entry name" value="SIGNALING PROTEIN YKOW"/>
    <property type="match status" value="1"/>
</dbReference>
<gene>
    <name evidence="5" type="ORF">BBOU_0265</name>
</gene>
<dbReference type="SMART" id="SM00052">
    <property type="entry name" value="EAL"/>
    <property type="match status" value="1"/>
</dbReference>
<dbReference type="GeneID" id="303203469"/>
<dbReference type="Proteomes" id="UP000029093">
    <property type="component" value="Unassembled WGS sequence"/>
</dbReference>
<proteinExistence type="predicted"/>
<keyword evidence="2" id="KW-0812">Transmembrane</keyword>
<feature type="transmembrane region" description="Helical" evidence="2">
    <location>
        <begin position="269"/>
        <end position="291"/>
    </location>
</feature>
<feature type="transmembrane region" description="Helical" evidence="2">
    <location>
        <begin position="49"/>
        <end position="68"/>
    </location>
</feature>
<dbReference type="EC" id="3.1.4.52" evidence="5"/>
<keyword evidence="5" id="KW-0378">Hydrolase</keyword>
<dbReference type="Pfam" id="PF00563">
    <property type="entry name" value="EAL"/>
    <property type="match status" value="1"/>
</dbReference>
<keyword evidence="2" id="KW-0472">Membrane</keyword>
<evidence type="ECO:0000259" key="3">
    <source>
        <dbReference type="PROSITE" id="PS50883"/>
    </source>
</evidence>
<feature type="transmembrane region" description="Helical" evidence="2">
    <location>
        <begin position="127"/>
        <end position="151"/>
    </location>
</feature>
<protein>
    <submittedName>
        <fullName evidence="5">Diguanylate cyclase</fullName>
        <ecNumber evidence="5">3.1.4.52</ecNumber>
    </submittedName>
</protein>
<dbReference type="OrthoDB" id="23692at2"/>
<dbReference type="InterPro" id="IPR000160">
    <property type="entry name" value="GGDEF_dom"/>
</dbReference>
<feature type="transmembrane region" description="Helical" evidence="2">
    <location>
        <begin position="237"/>
        <end position="257"/>
    </location>
</feature>
<feature type="compositionally biased region" description="Polar residues" evidence="1">
    <location>
        <begin position="28"/>
        <end position="41"/>
    </location>
</feature>
<feature type="transmembrane region" description="Helical" evidence="2">
    <location>
        <begin position="80"/>
        <end position="96"/>
    </location>
</feature>
<name>A0A086ZQK3_9BIFI</name>
<dbReference type="Pfam" id="PF00990">
    <property type="entry name" value="GGDEF"/>
    <property type="match status" value="1"/>
</dbReference>
<dbReference type="RefSeq" id="WP_051616860.1">
    <property type="nucleotide sequence ID" value="NZ_JGYQ01000006.1"/>
</dbReference>
<dbReference type="PANTHER" id="PTHR33121">
    <property type="entry name" value="CYCLIC DI-GMP PHOSPHODIESTERASE PDEF"/>
    <property type="match status" value="1"/>
</dbReference>
<dbReference type="InterPro" id="IPR043128">
    <property type="entry name" value="Rev_trsase/Diguanyl_cyclase"/>
</dbReference>
<dbReference type="SUPFAM" id="SSF55073">
    <property type="entry name" value="Nucleotide cyclase"/>
    <property type="match status" value="1"/>
</dbReference>
<evidence type="ECO:0000313" key="6">
    <source>
        <dbReference type="Proteomes" id="UP000029093"/>
    </source>
</evidence>
<dbReference type="InterPro" id="IPR035919">
    <property type="entry name" value="EAL_sf"/>
</dbReference>
<feature type="region of interest" description="Disordered" evidence="1">
    <location>
        <begin position="835"/>
        <end position="860"/>
    </location>
</feature>
<feature type="domain" description="EAL" evidence="3">
    <location>
        <begin position="573"/>
        <end position="825"/>
    </location>
</feature>
<dbReference type="InterPro" id="IPR001633">
    <property type="entry name" value="EAL_dom"/>
</dbReference>
<keyword evidence="6" id="KW-1185">Reference proteome</keyword>
<reference evidence="5 6" key="1">
    <citation type="submission" date="2014-03" db="EMBL/GenBank/DDBJ databases">
        <title>Genomics of Bifidobacteria.</title>
        <authorList>
            <person name="Ventura M."/>
            <person name="Milani C."/>
            <person name="Lugli G.A."/>
        </authorList>
    </citation>
    <scope>NUCLEOTIDE SEQUENCE [LARGE SCALE GENOMIC DNA]</scope>
    <source>
        <strain evidence="5 6">LMG 10736</strain>
    </source>
</reference>
<evidence type="ECO:0000256" key="2">
    <source>
        <dbReference type="SAM" id="Phobius"/>
    </source>
</evidence>
<evidence type="ECO:0000259" key="4">
    <source>
        <dbReference type="PROSITE" id="PS50887"/>
    </source>
</evidence>
<dbReference type="AlphaFoldDB" id="A0A086ZQK3"/>
<evidence type="ECO:0000256" key="1">
    <source>
        <dbReference type="SAM" id="MobiDB-lite"/>
    </source>
</evidence>
<evidence type="ECO:0000313" key="5">
    <source>
        <dbReference type="EMBL" id="KFI48803.1"/>
    </source>
</evidence>
<dbReference type="Gene3D" id="3.20.20.450">
    <property type="entry name" value="EAL domain"/>
    <property type="match status" value="1"/>
</dbReference>
<dbReference type="PROSITE" id="PS50883">
    <property type="entry name" value="EAL"/>
    <property type="match status" value="1"/>
</dbReference>
<dbReference type="GO" id="GO:0071111">
    <property type="term" value="F:cyclic-guanylate-specific phosphodiesterase activity"/>
    <property type="evidence" value="ECO:0007669"/>
    <property type="project" value="UniProtKB-EC"/>
</dbReference>